<name>A0A918GLH3_9PSEU</name>
<evidence type="ECO:0000313" key="4">
    <source>
        <dbReference type="Proteomes" id="UP000660680"/>
    </source>
</evidence>
<dbReference type="InterPro" id="IPR006976">
    <property type="entry name" value="VanZ-like"/>
</dbReference>
<keyword evidence="1" id="KW-0472">Membrane</keyword>
<feature type="transmembrane region" description="Helical" evidence="1">
    <location>
        <begin position="148"/>
        <end position="165"/>
    </location>
</feature>
<sequence length="176" mass="19440">MEMLWRLFGDVLPLTLFALPVVIVLACALAALRRRRGAWRLIVADVLVMMAALPVAYLVFVPVGGGERTSVSLIPGADLFGAYDEITVWRLVGNLFLLMPLGMIAPLRWRWLRSMKRVALSSACVAVGIELGQWLLPVGRVVAFDDALLNFTGATLGAAVTWAWWRDRAPARHMEV</sequence>
<evidence type="ECO:0000259" key="2">
    <source>
        <dbReference type="Pfam" id="PF04892"/>
    </source>
</evidence>
<organism evidence="3 4">
    <name type="scientific">Actinokineospora fastidiosa</name>
    <dbReference type="NCBI Taxonomy" id="1816"/>
    <lineage>
        <taxon>Bacteria</taxon>
        <taxon>Bacillati</taxon>
        <taxon>Actinomycetota</taxon>
        <taxon>Actinomycetes</taxon>
        <taxon>Pseudonocardiales</taxon>
        <taxon>Pseudonocardiaceae</taxon>
        <taxon>Actinokineospora</taxon>
    </lineage>
</organism>
<proteinExistence type="predicted"/>
<evidence type="ECO:0000313" key="3">
    <source>
        <dbReference type="EMBL" id="GGS43247.1"/>
    </source>
</evidence>
<reference evidence="3" key="1">
    <citation type="journal article" date="2014" name="Int. J. Syst. Evol. Microbiol.">
        <title>Complete genome sequence of Corynebacterium casei LMG S-19264T (=DSM 44701T), isolated from a smear-ripened cheese.</title>
        <authorList>
            <consortium name="US DOE Joint Genome Institute (JGI-PGF)"/>
            <person name="Walter F."/>
            <person name="Albersmeier A."/>
            <person name="Kalinowski J."/>
            <person name="Ruckert C."/>
        </authorList>
    </citation>
    <scope>NUCLEOTIDE SEQUENCE</scope>
    <source>
        <strain evidence="3">JCM 3276</strain>
    </source>
</reference>
<reference evidence="3" key="2">
    <citation type="submission" date="2020-09" db="EMBL/GenBank/DDBJ databases">
        <authorList>
            <person name="Sun Q."/>
            <person name="Ohkuma M."/>
        </authorList>
    </citation>
    <scope>NUCLEOTIDE SEQUENCE</scope>
    <source>
        <strain evidence="3">JCM 3276</strain>
    </source>
</reference>
<feature type="transmembrane region" description="Helical" evidence="1">
    <location>
        <begin position="118"/>
        <end position="136"/>
    </location>
</feature>
<comment type="caution">
    <text evidence="3">The sequence shown here is derived from an EMBL/GenBank/DDBJ whole genome shotgun (WGS) entry which is preliminary data.</text>
</comment>
<dbReference type="AlphaFoldDB" id="A0A918GLH3"/>
<dbReference type="PANTHER" id="PTHR36834:SF1">
    <property type="entry name" value="INTEGRAL MEMBRANE PROTEIN"/>
    <property type="match status" value="1"/>
</dbReference>
<feature type="transmembrane region" description="Helical" evidence="1">
    <location>
        <begin position="12"/>
        <end position="32"/>
    </location>
</feature>
<keyword evidence="1" id="KW-0812">Transmembrane</keyword>
<dbReference type="PANTHER" id="PTHR36834">
    <property type="entry name" value="MEMBRANE PROTEIN-RELATED"/>
    <property type="match status" value="1"/>
</dbReference>
<accession>A0A918GLH3</accession>
<dbReference type="EMBL" id="BMRB01000003">
    <property type="protein sequence ID" value="GGS43247.1"/>
    <property type="molecule type" value="Genomic_DNA"/>
</dbReference>
<dbReference type="Proteomes" id="UP000660680">
    <property type="component" value="Unassembled WGS sequence"/>
</dbReference>
<protein>
    <recommendedName>
        <fullName evidence="2">VanZ-like domain-containing protein</fullName>
    </recommendedName>
</protein>
<feature type="transmembrane region" description="Helical" evidence="1">
    <location>
        <begin position="39"/>
        <end position="60"/>
    </location>
</feature>
<feature type="transmembrane region" description="Helical" evidence="1">
    <location>
        <begin position="88"/>
        <end position="106"/>
    </location>
</feature>
<evidence type="ECO:0000256" key="1">
    <source>
        <dbReference type="SAM" id="Phobius"/>
    </source>
</evidence>
<dbReference type="Pfam" id="PF04892">
    <property type="entry name" value="VanZ"/>
    <property type="match status" value="1"/>
</dbReference>
<dbReference type="PROSITE" id="PS51257">
    <property type="entry name" value="PROKAR_LIPOPROTEIN"/>
    <property type="match status" value="1"/>
</dbReference>
<feature type="domain" description="VanZ-like" evidence="2">
    <location>
        <begin position="55"/>
        <end position="162"/>
    </location>
</feature>
<keyword evidence="4" id="KW-1185">Reference proteome</keyword>
<keyword evidence="1" id="KW-1133">Transmembrane helix</keyword>
<dbReference type="InterPro" id="IPR053150">
    <property type="entry name" value="Teicoplanin_resist-assoc"/>
</dbReference>
<gene>
    <name evidence="3" type="ORF">GCM10010171_42930</name>
</gene>